<keyword evidence="12 18" id="KW-0547">Nucleotide-binding</keyword>
<evidence type="ECO:0000256" key="4">
    <source>
        <dbReference type="ARBA" id="ARBA00004496"/>
    </source>
</evidence>
<keyword evidence="14 18" id="KW-0520">NAD</keyword>
<evidence type="ECO:0000256" key="8">
    <source>
        <dbReference type="ARBA" id="ARBA00017684"/>
    </source>
</evidence>
<evidence type="ECO:0000256" key="10">
    <source>
        <dbReference type="ARBA" id="ARBA00022605"/>
    </source>
</evidence>
<keyword evidence="17 18" id="KW-0170">Cobalt</keyword>
<dbReference type="InterPro" id="IPR030963">
    <property type="entry name" value="DHQ_synth_fam"/>
</dbReference>
<dbReference type="PIRSF" id="PIRSF001455">
    <property type="entry name" value="DHQ_synth"/>
    <property type="match status" value="1"/>
</dbReference>
<keyword evidence="9 18" id="KW-0963">Cytoplasm</keyword>
<dbReference type="InterPro" id="IPR050071">
    <property type="entry name" value="Dehydroquinate_synthase"/>
</dbReference>
<evidence type="ECO:0000259" key="19">
    <source>
        <dbReference type="Pfam" id="PF01761"/>
    </source>
</evidence>
<comment type="caution">
    <text evidence="18">Lacks conserved residue(s) required for the propagation of feature annotation.</text>
</comment>
<evidence type="ECO:0000256" key="3">
    <source>
        <dbReference type="ARBA" id="ARBA00001947"/>
    </source>
</evidence>
<feature type="binding site" evidence="18">
    <location>
        <position position="231"/>
    </location>
    <ligand>
        <name>Zn(2+)</name>
        <dbReference type="ChEBI" id="CHEBI:29105"/>
    </ligand>
</feature>
<dbReference type="Proteomes" id="UP000070366">
    <property type="component" value="Unassembled WGS sequence"/>
</dbReference>
<feature type="domain" description="3-dehydroquinate synthase N-terminal" evidence="19">
    <location>
        <begin position="59"/>
        <end position="171"/>
    </location>
</feature>
<sequence length="343" mass="36961">MVSEMRNVFVDAENGKYDIVIGNGILSDAPLKNYTDYAIVTDDVVHPLFGKYFPDAKWIILSSGEASKSMRNLEMIYQKLMEYGIDRRGAVAALGGGVVGDIAGFAAATFKRGVAFIQYPTTLLAQVDSSVGGKVAVNLEGGKNMVGAFYQPAAVIADTGALETLDSRQYAAGMAEVIKYAYIYDKNLHKTLMDSSGRIEDIIGRCCEIKADYVKRDPYDTGARMQLNYGHTIGHALETVAGYGTFLHGEAVAMGMIYAARLGEALGVSPKGLAEDTQILLKKYGLPVSAEPGILEEALKILLADKKAEGSRISFVLIDEIGHAVTPKLEAGEIQKIVKELCL</sequence>
<keyword evidence="13 18" id="KW-0862">Zinc</keyword>
<comment type="subcellular location">
    <subcellularLocation>
        <location evidence="4 18">Cytoplasm</location>
    </subcellularLocation>
</comment>
<evidence type="ECO:0000256" key="7">
    <source>
        <dbReference type="ARBA" id="ARBA00013031"/>
    </source>
</evidence>
<feature type="binding site" evidence="18">
    <location>
        <begin position="97"/>
        <end position="101"/>
    </location>
    <ligand>
        <name>NAD(+)</name>
        <dbReference type="ChEBI" id="CHEBI:57540"/>
    </ligand>
</feature>
<dbReference type="SUPFAM" id="SSF56796">
    <property type="entry name" value="Dehydroquinate synthase-like"/>
    <property type="match status" value="1"/>
</dbReference>
<feature type="binding site" evidence="18">
    <location>
        <position position="143"/>
    </location>
    <ligand>
        <name>NAD(+)</name>
        <dbReference type="ChEBI" id="CHEBI:57540"/>
    </ligand>
</feature>
<evidence type="ECO:0000256" key="15">
    <source>
        <dbReference type="ARBA" id="ARBA00023141"/>
    </source>
</evidence>
<dbReference type="CDD" id="cd08195">
    <property type="entry name" value="DHQS"/>
    <property type="match status" value="1"/>
</dbReference>
<feature type="domain" description="3-dehydroquinate synthase C-terminal" evidence="20">
    <location>
        <begin position="173"/>
        <end position="308"/>
    </location>
</feature>
<evidence type="ECO:0000313" key="22">
    <source>
        <dbReference type="Proteomes" id="UP000070366"/>
    </source>
</evidence>
<gene>
    <name evidence="18" type="primary">aroB</name>
    <name evidence="21" type="ORF">HMPREF3293_02163</name>
</gene>
<evidence type="ECO:0000256" key="13">
    <source>
        <dbReference type="ARBA" id="ARBA00022833"/>
    </source>
</evidence>
<keyword evidence="22" id="KW-1185">Reference proteome</keyword>
<evidence type="ECO:0000256" key="11">
    <source>
        <dbReference type="ARBA" id="ARBA00022723"/>
    </source>
</evidence>
<comment type="cofactor">
    <cofactor evidence="3">
        <name>Zn(2+)</name>
        <dbReference type="ChEBI" id="CHEBI:29105"/>
    </cofactor>
</comment>
<dbReference type="AlphaFoldDB" id="A0A136Q2M1"/>
<comment type="caution">
    <text evidence="21">The sequence shown here is derived from an EMBL/GenBank/DDBJ whole genome shotgun (WGS) entry which is preliminary data.</text>
</comment>
<dbReference type="FunFam" id="3.40.50.1970:FF:000007">
    <property type="entry name" value="Pentafunctional AROM polypeptide"/>
    <property type="match status" value="1"/>
</dbReference>
<evidence type="ECO:0000256" key="17">
    <source>
        <dbReference type="ARBA" id="ARBA00023285"/>
    </source>
</evidence>
<dbReference type="GO" id="GO:0009423">
    <property type="term" value="P:chorismate biosynthetic process"/>
    <property type="evidence" value="ECO:0007669"/>
    <property type="project" value="UniProtKB-UniRule"/>
</dbReference>
<dbReference type="HAMAP" id="MF_00110">
    <property type="entry name" value="DHQ_synthase"/>
    <property type="match status" value="1"/>
</dbReference>
<comment type="function">
    <text evidence="18">Catalyzes the conversion of 3-deoxy-D-arabino-heptulosonate 7-phosphate (DAHP) to dehydroquinate (DHQ).</text>
</comment>
<dbReference type="Gene3D" id="3.40.50.1970">
    <property type="match status" value="1"/>
</dbReference>
<keyword evidence="11 18" id="KW-0479">Metal-binding</keyword>
<evidence type="ECO:0000256" key="6">
    <source>
        <dbReference type="ARBA" id="ARBA00005412"/>
    </source>
</evidence>
<dbReference type="Pfam" id="PF01761">
    <property type="entry name" value="DHQ_synthase"/>
    <property type="match status" value="1"/>
</dbReference>
<dbReference type="UniPathway" id="UPA00053">
    <property type="reaction ID" value="UER00085"/>
</dbReference>
<evidence type="ECO:0000256" key="9">
    <source>
        <dbReference type="ARBA" id="ARBA00022490"/>
    </source>
</evidence>
<organism evidence="21 22">
    <name type="scientific">Christensenella minuta</name>
    <dbReference type="NCBI Taxonomy" id="626937"/>
    <lineage>
        <taxon>Bacteria</taxon>
        <taxon>Bacillati</taxon>
        <taxon>Bacillota</taxon>
        <taxon>Clostridia</taxon>
        <taxon>Christensenellales</taxon>
        <taxon>Christensenellaceae</taxon>
        <taxon>Christensenella</taxon>
    </lineage>
</organism>
<dbReference type="GO" id="GO:0009073">
    <property type="term" value="P:aromatic amino acid family biosynthetic process"/>
    <property type="evidence" value="ECO:0007669"/>
    <property type="project" value="UniProtKB-KW"/>
</dbReference>
<dbReference type="GO" id="GO:0005737">
    <property type="term" value="C:cytoplasm"/>
    <property type="evidence" value="ECO:0007669"/>
    <property type="project" value="UniProtKB-SubCell"/>
</dbReference>
<comment type="cofactor">
    <cofactor evidence="2 18">
        <name>NAD(+)</name>
        <dbReference type="ChEBI" id="CHEBI:57540"/>
    </cofactor>
</comment>
<comment type="catalytic activity">
    <reaction evidence="1 18">
        <text>7-phospho-2-dehydro-3-deoxy-D-arabino-heptonate = 3-dehydroquinate + phosphate</text>
        <dbReference type="Rhea" id="RHEA:21968"/>
        <dbReference type="ChEBI" id="CHEBI:32364"/>
        <dbReference type="ChEBI" id="CHEBI:43474"/>
        <dbReference type="ChEBI" id="CHEBI:58394"/>
        <dbReference type="EC" id="4.2.3.4"/>
    </reaction>
</comment>
<reference evidence="21 22" key="1">
    <citation type="submission" date="2016-02" db="EMBL/GenBank/DDBJ databases">
        <authorList>
            <person name="Wen L."/>
            <person name="He K."/>
            <person name="Yang H."/>
        </authorList>
    </citation>
    <scope>NUCLEOTIDE SEQUENCE [LARGE SCALE GENOMIC DNA]</scope>
    <source>
        <strain evidence="21 22">DSM 22607</strain>
    </source>
</reference>
<dbReference type="GO" id="GO:0008652">
    <property type="term" value="P:amino acid biosynthetic process"/>
    <property type="evidence" value="ECO:0007669"/>
    <property type="project" value="UniProtKB-KW"/>
</dbReference>
<dbReference type="EMBL" id="LSZW01000063">
    <property type="protein sequence ID" value="KXK64915.1"/>
    <property type="molecule type" value="Genomic_DNA"/>
</dbReference>
<comment type="similarity">
    <text evidence="6 18">Belongs to the sugar phosphate cyclases superfamily. Dehydroquinate synthase family.</text>
</comment>
<dbReference type="InterPro" id="IPR056179">
    <property type="entry name" value="DHQS_C"/>
</dbReference>
<dbReference type="PANTHER" id="PTHR43622">
    <property type="entry name" value="3-DEHYDROQUINATE SYNTHASE"/>
    <property type="match status" value="1"/>
</dbReference>
<comment type="cofactor">
    <cofactor evidence="18">
        <name>Co(2+)</name>
        <dbReference type="ChEBI" id="CHEBI:48828"/>
    </cofactor>
    <cofactor evidence="18">
        <name>Zn(2+)</name>
        <dbReference type="ChEBI" id="CHEBI:29105"/>
    </cofactor>
    <text evidence="18">Binds 1 divalent metal cation per subunit. Can use either Co(2+) or Zn(2+).</text>
</comment>
<keyword evidence="16 18" id="KW-0456">Lyase</keyword>
<dbReference type="InterPro" id="IPR030960">
    <property type="entry name" value="DHQS/DOIS_N"/>
</dbReference>
<feature type="binding site" evidence="18">
    <location>
        <position position="134"/>
    </location>
    <ligand>
        <name>NAD(+)</name>
        <dbReference type="ChEBI" id="CHEBI:57540"/>
    </ligand>
</feature>
<evidence type="ECO:0000259" key="20">
    <source>
        <dbReference type="Pfam" id="PF24621"/>
    </source>
</evidence>
<dbReference type="InterPro" id="IPR016037">
    <property type="entry name" value="DHQ_synth_AroB"/>
</dbReference>
<comment type="pathway">
    <text evidence="5 18">Metabolic intermediate biosynthesis; chorismate biosynthesis; chorismate from D-erythrose 4-phosphate and phosphoenolpyruvate: step 2/7.</text>
</comment>
<name>A0A136Q2M1_9FIRM</name>
<accession>A0A136Q2M1</accession>
<feature type="binding site" evidence="18">
    <location>
        <begin position="63"/>
        <end position="68"/>
    </location>
    <ligand>
        <name>NAD(+)</name>
        <dbReference type="ChEBI" id="CHEBI:57540"/>
    </ligand>
</feature>
<evidence type="ECO:0000256" key="2">
    <source>
        <dbReference type="ARBA" id="ARBA00001911"/>
    </source>
</evidence>
<feature type="binding site" evidence="18">
    <location>
        <begin position="121"/>
        <end position="122"/>
    </location>
    <ligand>
        <name>NAD(+)</name>
        <dbReference type="ChEBI" id="CHEBI:57540"/>
    </ligand>
</feature>
<feature type="binding site" evidence="18">
    <location>
        <position position="248"/>
    </location>
    <ligand>
        <name>Zn(2+)</name>
        <dbReference type="ChEBI" id="CHEBI:29105"/>
    </ligand>
</feature>
<evidence type="ECO:0000256" key="5">
    <source>
        <dbReference type="ARBA" id="ARBA00004661"/>
    </source>
</evidence>
<evidence type="ECO:0000256" key="18">
    <source>
        <dbReference type="HAMAP-Rule" id="MF_00110"/>
    </source>
</evidence>
<dbReference type="KEGG" id="cmiu:B1H56_04485"/>
<dbReference type="Pfam" id="PF24621">
    <property type="entry name" value="DHQS_C"/>
    <property type="match status" value="1"/>
</dbReference>
<keyword evidence="10 18" id="KW-0028">Amino-acid biosynthesis</keyword>
<dbReference type="PANTHER" id="PTHR43622:SF7">
    <property type="entry name" value="3-DEHYDROQUINATE SYNTHASE, CHLOROPLASTIC"/>
    <property type="match status" value="1"/>
</dbReference>
<evidence type="ECO:0000256" key="16">
    <source>
        <dbReference type="ARBA" id="ARBA00023239"/>
    </source>
</evidence>
<dbReference type="GO" id="GO:0003856">
    <property type="term" value="F:3-dehydroquinate synthase activity"/>
    <property type="evidence" value="ECO:0007669"/>
    <property type="project" value="UniProtKB-UniRule"/>
</dbReference>
<evidence type="ECO:0000256" key="14">
    <source>
        <dbReference type="ARBA" id="ARBA00023027"/>
    </source>
</evidence>
<evidence type="ECO:0000313" key="21">
    <source>
        <dbReference type="EMBL" id="KXK64915.1"/>
    </source>
</evidence>
<evidence type="ECO:0000256" key="1">
    <source>
        <dbReference type="ARBA" id="ARBA00001393"/>
    </source>
</evidence>
<dbReference type="GO" id="GO:0046872">
    <property type="term" value="F:metal ion binding"/>
    <property type="evidence" value="ECO:0007669"/>
    <property type="project" value="UniProtKB-KW"/>
</dbReference>
<feature type="binding site" evidence="18">
    <location>
        <position position="176"/>
    </location>
    <ligand>
        <name>Zn(2+)</name>
        <dbReference type="ChEBI" id="CHEBI:29105"/>
    </ligand>
</feature>
<keyword evidence="15 18" id="KW-0057">Aromatic amino acid biosynthesis</keyword>
<proteinExistence type="inferred from homology"/>
<evidence type="ECO:0000256" key="12">
    <source>
        <dbReference type="ARBA" id="ARBA00022741"/>
    </source>
</evidence>
<dbReference type="EC" id="4.2.3.4" evidence="7 18"/>
<dbReference type="GO" id="GO:0000166">
    <property type="term" value="F:nucleotide binding"/>
    <property type="evidence" value="ECO:0007669"/>
    <property type="project" value="UniProtKB-KW"/>
</dbReference>
<dbReference type="PATRIC" id="fig|626937.4.peg.2132"/>
<dbReference type="STRING" id="626937.HMPREF3293_02163"/>
<dbReference type="OrthoDB" id="9806583at2"/>
<protein>
    <recommendedName>
        <fullName evidence="8 18">3-dehydroquinate synthase</fullName>
        <shortName evidence="18">DHQS</shortName>
        <ecNumber evidence="7 18">4.2.3.4</ecNumber>
    </recommendedName>
</protein>
<dbReference type="NCBIfam" id="TIGR01357">
    <property type="entry name" value="aroB"/>
    <property type="match status" value="1"/>
</dbReference>
<dbReference type="Gene3D" id="1.20.1090.10">
    <property type="entry name" value="Dehydroquinate synthase-like - alpha domain"/>
    <property type="match status" value="1"/>
</dbReference>